<dbReference type="InterPro" id="IPR014977">
    <property type="entry name" value="WRC_dom"/>
</dbReference>
<accession>A0A835RP47</accession>
<organism evidence="6 7">
    <name type="scientific">Vanilla planifolia</name>
    <name type="common">Vanilla</name>
    <dbReference type="NCBI Taxonomy" id="51239"/>
    <lineage>
        <taxon>Eukaryota</taxon>
        <taxon>Viridiplantae</taxon>
        <taxon>Streptophyta</taxon>
        <taxon>Embryophyta</taxon>
        <taxon>Tracheophyta</taxon>
        <taxon>Spermatophyta</taxon>
        <taxon>Magnoliopsida</taxon>
        <taxon>Liliopsida</taxon>
        <taxon>Asparagales</taxon>
        <taxon>Orchidaceae</taxon>
        <taxon>Vanilloideae</taxon>
        <taxon>Vanilleae</taxon>
        <taxon>Vanilla</taxon>
    </lineage>
</organism>
<reference evidence="6 7" key="1">
    <citation type="journal article" date="2020" name="Nat. Food">
        <title>A phased Vanilla planifolia genome enables genetic improvement of flavour and production.</title>
        <authorList>
            <person name="Hasing T."/>
            <person name="Tang H."/>
            <person name="Brym M."/>
            <person name="Khazi F."/>
            <person name="Huang T."/>
            <person name="Chambers A.H."/>
        </authorList>
    </citation>
    <scope>NUCLEOTIDE SEQUENCE [LARGE SCALE GENOMIC DNA]</scope>
    <source>
        <tissue evidence="6">Leaf</tissue>
    </source>
</reference>
<comment type="function">
    <text evidence="3">Transcription activator.</text>
</comment>
<feature type="short sequence motif" description="Bipartite nuclear localization signal" evidence="2">
    <location>
        <begin position="42"/>
        <end position="52"/>
    </location>
</feature>
<keyword evidence="3" id="KW-0804">Transcription</keyword>
<evidence type="ECO:0000313" key="6">
    <source>
        <dbReference type="EMBL" id="KAG0492316.1"/>
    </source>
</evidence>
<dbReference type="GO" id="GO:0005524">
    <property type="term" value="F:ATP binding"/>
    <property type="evidence" value="ECO:0007669"/>
    <property type="project" value="UniProtKB-UniRule"/>
</dbReference>
<comment type="similarity">
    <text evidence="3">Belongs to the GRF family.</text>
</comment>
<keyword evidence="7" id="KW-1185">Reference proteome</keyword>
<dbReference type="Pfam" id="PF08879">
    <property type="entry name" value="WRC"/>
    <property type="match status" value="1"/>
</dbReference>
<evidence type="ECO:0000256" key="3">
    <source>
        <dbReference type="RuleBase" id="RU367127"/>
    </source>
</evidence>
<feature type="domain" description="WRC" evidence="5">
    <location>
        <begin position="37"/>
        <end position="81"/>
    </location>
</feature>
<evidence type="ECO:0000256" key="4">
    <source>
        <dbReference type="SAM" id="MobiDB-lite"/>
    </source>
</evidence>
<proteinExistence type="inferred from homology"/>
<dbReference type="GO" id="GO:0032502">
    <property type="term" value="P:developmental process"/>
    <property type="evidence" value="ECO:0007669"/>
    <property type="project" value="InterPro"/>
</dbReference>
<evidence type="ECO:0000259" key="5">
    <source>
        <dbReference type="PROSITE" id="PS51667"/>
    </source>
</evidence>
<dbReference type="PANTHER" id="PTHR31602:SF112">
    <property type="entry name" value="GROWTH-REGULATING FACTOR"/>
    <property type="match status" value="1"/>
</dbReference>
<protein>
    <recommendedName>
        <fullName evidence="3">Growth-regulating factor</fullName>
    </recommendedName>
</protein>
<evidence type="ECO:0000256" key="2">
    <source>
        <dbReference type="PROSITE-ProRule" id="PRU01002"/>
    </source>
</evidence>
<dbReference type="InterPro" id="IPR031137">
    <property type="entry name" value="GRF"/>
</dbReference>
<comment type="caution">
    <text evidence="6">The sequence shown here is derived from an EMBL/GenBank/DDBJ whole genome shotgun (WGS) entry which is preliminary data.</text>
</comment>
<dbReference type="PANTHER" id="PTHR31602">
    <property type="entry name" value="GROWTH-REGULATING FACTOR 5"/>
    <property type="match status" value="1"/>
</dbReference>
<dbReference type="Proteomes" id="UP000636800">
    <property type="component" value="Chromosome 2"/>
</dbReference>
<evidence type="ECO:0000256" key="1">
    <source>
        <dbReference type="ARBA" id="ARBA00023242"/>
    </source>
</evidence>
<feature type="short sequence motif" description="Bipartite nuclear localization signal" evidence="2">
    <location>
        <begin position="70"/>
        <end position="77"/>
    </location>
</feature>
<keyword evidence="3" id="KW-0010">Activator</keyword>
<dbReference type="AlphaFoldDB" id="A0A835RP47"/>
<dbReference type="GO" id="GO:0006351">
    <property type="term" value="P:DNA-templated transcription"/>
    <property type="evidence" value="ECO:0007669"/>
    <property type="project" value="UniProtKB-UniRule"/>
</dbReference>
<dbReference type="GO" id="GO:0005634">
    <property type="term" value="C:nucleus"/>
    <property type="evidence" value="ECO:0007669"/>
    <property type="project" value="UniProtKB-SubCell"/>
</dbReference>
<sequence length="146" mass="16757">MAGAGASGSHLQLHGFRRSHTLGMELLSGGIWRKSEDPEPGRCRRTDGKKWRCSKEAFPDSKYCEKHMHRGKNRSRKPEEISFATTSNRSSSPSSNQRSFLPTFRSHPRRSSPLIPFSNLLPSSWNFPLIRQRHWPTSLELWIPLC</sequence>
<gene>
    <name evidence="6" type="ORF">HPP92_005714</name>
</gene>
<dbReference type="EMBL" id="JADCNL010000002">
    <property type="protein sequence ID" value="KAG0492316.1"/>
    <property type="molecule type" value="Genomic_DNA"/>
</dbReference>
<feature type="region of interest" description="Disordered" evidence="4">
    <location>
        <begin position="65"/>
        <end position="109"/>
    </location>
</feature>
<feature type="compositionally biased region" description="Low complexity" evidence="4">
    <location>
        <begin position="82"/>
        <end position="100"/>
    </location>
</feature>
<keyword evidence="3" id="KW-0805">Transcription regulation</keyword>
<name>A0A835RP47_VANPL</name>
<comment type="domain">
    <text evidence="3">The QLQ domain and WRC domain may be involved in protein-protein interaction and DNA-binding, respectively.</text>
</comment>
<dbReference type="PROSITE" id="PS51667">
    <property type="entry name" value="WRC"/>
    <property type="match status" value="1"/>
</dbReference>
<evidence type="ECO:0000313" key="7">
    <source>
        <dbReference type="Proteomes" id="UP000636800"/>
    </source>
</evidence>
<keyword evidence="1 2" id="KW-0539">Nucleus</keyword>
<comment type="subcellular location">
    <subcellularLocation>
        <location evidence="2 3">Nucleus</location>
    </subcellularLocation>
</comment>